<keyword evidence="3" id="KW-1185">Reference proteome</keyword>
<dbReference type="SUPFAM" id="SSF89796">
    <property type="entry name" value="CoA-transferase family III (CaiB/BaiF)"/>
    <property type="match status" value="1"/>
</dbReference>
<evidence type="ECO:0000313" key="3">
    <source>
        <dbReference type="Proteomes" id="UP000050786"/>
    </source>
</evidence>
<dbReference type="InterPro" id="IPR023606">
    <property type="entry name" value="CoA-Trfase_III_dom_1_sf"/>
</dbReference>
<organism evidence="2 3">
    <name type="scientific">Ruegeria atlantica</name>
    <dbReference type="NCBI Taxonomy" id="81569"/>
    <lineage>
        <taxon>Bacteria</taxon>
        <taxon>Pseudomonadati</taxon>
        <taxon>Pseudomonadota</taxon>
        <taxon>Alphaproteobacteria</taxon>
        <taxon>Rhodobacterales</taxon>
        <taxon>Roseobacteraceae</taxon>
        <taxon>Ruegeria</taxon>
    </lineage>
</organism>
<dbReference type="EMBL" id="CYPS01000036">
    <property type="protein sequence ID" value="CUH43641.1"/>
    <property type="molecule type" value="Genomic_DNA"/>
</dbReference>
<dbReference type="InterPro" id="IPR003673">
    <property type="entry name" value="CoA-Trfase_fam_III"/>
</dbReference>
<feature type="region of interest" description="Disordered" evidence="1">
    <location>
        <begin position="334"/>
        <end position="369"/>
    </location>
</feature>
<dbReference type="Pfam" id="PF02515">
    <property type="entry name" value="CoA_transf_3"/>
    <property type="match status" value="1"/>
</dbReference>
<dbReference type="GO" id="GO:0033877">
    <property type="term" value="F:succinyl-CoA:(R)-benzylsuccinate CoA-transferase activity"/>
    <property type="evidence" value="ECO:0007669"/>
    <property type="project" value="UniProtKB-EC"/>
</dbReference>
<proteinExistence type="predicted"/>
<evidence type="ECO:0000313" key="2">
    <source>
        <dbReference type="EMBL" id="CUH43641.1"/>
    </source>
</evidence>
<dbReference type="EC" id="2.8.3.15" evidence="2"/>
<dbReference type="InterPro" id="IPR050509">
    <property type="entry name" value="CoA-transferase_III"/>
</dbReference>
<dbReference type="Gene3D" id="3.30.1540.10">
    <property type="entry name" value="formyl-coa transferase, domain 3"/>
    <property type="match status" value="1"/>
</dbReference>
<dbReference type="Gene3D" id="3.40.50.10540">
    <property type="entry name" value="Crotonobetainyl-coa:carnitine coa-transferase, domain 1"/>
    <property type="match status" value="1"/>
</dbReference>
<feature type="compositionally biased region" description="Polar residues" evidence="1">
    <location>
        <begin position="357"/>
        <end position="369"/>
    </location>
</feature>
<protein>
    <submittedName>
        <fullName evidence="2">Succinyl-CoA:(R)-benzylsuccinate CoA-transferase subunit BbsE</fullName>
        <ecNumber evidence="2">2.8.3.15</ecNumber>
    </submittedName>
</protein>
<sequence>MLSGIRIIEIEGLGPGPFAAMLLADLGADVITIHRKDQPAVPGMPEQSILDRGKRSIDLNLKDAADLDIARRLIASADALIEGFRPGVMEKLGLGPDTFNASNPKLVYGRMTGWGQNSPLSETAGHDLNYISLSGALWYASAAGQPPQTPATLVGDIGGGAMYLVAGILAGLLNAQRTGQGTVVDAAIYDGSAHMMNLLMSMRQTGNLSEARGQSLLDGPHWSRTYACLDGGFMSVQCLEPKFYAEFLQKLGLTNDAEFKNQYVPALWPKLTQRLTDLFASKPRAHWADMFQGSDACVAPVLDPVEAQAHAMNAARHTWIDHDGALQAAAAPRFSTETWQPKTSPRRGEHRQDILDQLSTNASPDPSPR</sequence>
<name>A0A0P1E6V6_9RHOB</name>
<evidence type="ECO:0000256" key="1">
    <source>
        <dbReference type="SAM" id="MobiDB-lite"/>
    </source>
</evidence>
<dbReference type="InterPro" id="IPR044855">
    <property type="entry name" value="CoA-Trfase_III_dom3_sf"/>
</dbReference>
<reference evidence="3" key="1">
    <citation type="submission" date="2015-09" db="EMBL/GenBank/DDBJ databases">
        <authorList>
            <person name="Rodrigo-Torres L."/>
            <person name="Arahal D.R."/>
        </authorList>
    </citation>
    <scope>NUCLEOTIDE SEQUENCE [LARGE SCALE GENOMIC DNA]</scope>
    <source>
        <strain evidence="3">CECT 4293</strain>
    </source>
</reference>
<dbReference type="PANTHER" id="PTHR48228">
    <property type="entry name" value="SUCCINYL-COA--D-CITRAMALATE COA-TRANSFERASE"/>
    <property type="match status" value="1"/>
</dbReference>
<dbReference type="AlphaFoldDB" id="A0A0P1E6V6"/>
<keyword evidence="2" id="KW-0808">Transferase</keyword>
<gene>
    <name evidence="2" type="primary">bbsE</name>
    <name evidence="2" type="ORF">RUM4293_02536</name>
</gene>
<dbReference type="RefSeq" id="WP_058273634.1">
    <property type="nucleotide sequence ID" value="NZ_CYPS01000036.1"/>
</dbReference>
<dbReference type="PANTHER" id="PTHR48228:SF5">
    <property type="entry name" value="ALPHA-METHYLACYL-COA RACEMASE"/>
    <property type="match status" value="1"/>
</dbReference>
<dbReference type="Proteomes" id="UP000050786">
    <property type="component" value="Unassembled WGS sequence"/>
</dbReference>
<accession>A0A0P1E6V6</accession>